<dbReference type="InterPro" id="IPR036265">
    <property type="entry name" value="HIT-like_sf"/>
</dbReference>
<dbReference type="OrthoDB" id="9784774at2"/>
<dbReference type="Gene3D" id="3.30.428.10">
    <property type="entry name" value="HIT-like"/>
    <property type="match status" value="1"/>
</dbReference>
<evidence type="ECO:0000313" key="5">
    <source>
        <dbReference type="EMBL" id="QDQ26487.1"/>
    </source>
</evidence>
<keyword evidence="6" id="KW-1185">Reference proteome</keyword>
<dbReference type="PRINTS" id="PR00332">
    <property type="entry name" value="HISTRIAD"/>
</dbReference>
<accession>A0A516SE92</accession>
<name>A0A516SE92_9NEIS</name>
<dbReference type="AlphaFoldDB" id="A0A516SE92"/>
<dbReference type="CDD" id="cd01276">
    <property type="entry name" value="PKCI_related"/>
    <property type="match status" value="1"/>
</dbReference>
<organism evidence="5 6">
    <name type="scientific">Chitinimonas arctica</name>
    <dbReference type="NCBI Taxonomy" id="2594795"/>
    <lineage>
        <taxon>Bacteria</taxon>
        <taxon>Pseudomonadati</taxon>
        <taxon>Pseudomonadota</taxon>
        <taxon>Betaproteobacteria</taxon>
        <taxon>Neisseriales</taxon>
        <taxon>Chitinibacteraceae</taxon>
        <taxon>Chitinimonas</taxon>
    </lineage>
</organism>
<gene>
    <name evidence="5" type="ORF">FNU76_08970</name>
</gene>
<evidence type="ECO:0000256" key="1">
    <source>
        <dbReference type="PIRSR" id="PIRSR601310-1"/>
    </source>
</evidence>
<evidence type="ECO:0000256" key="2">
    <source>
        <dbReference type="PIRSR" id="PIRSR601310-3"/>
    </source>
</evidence>
<protein>
    <submittedName>
        <fullName evidence="5">Histidine triad nucleotide-binding protein</fullName>
    </submittedName>
</protein>
<dbReference type="KEGG" id="cari:FNU76_08970"/>
<feature type="domain" description="HIT" evidence="4">
    <location>
        <begin position="6"/>
        <end position="114"/>
    </location>
</feature>
<dbReference type="Pfam" id="PF01230">
    <property type="entry name" value="HIT"/>
    <property type="match status" value="1"/>
</dbReference>
<dbReference type="SUPFAM" id="SSF54197">
    <property type="entry name" value="HIT-like"/>
    <property type="match status" value="1"/>
</dbReference>
<dbReference type="PROSITE" id="PS51084">
    <property type="entry name" value="HIT_2"/>
    <property type="match status" value="1"/>
</dbReference>
<sequence>MSDNCIFCKIAAGQIPATKIYEDEDVMAFHDIHPIANVHFLVVPKRHIESLQAAVAADQALLGKLLLLAPKLAGEHGLGEGFRTMINTGAKGGQSVFHLHLHVFGGGGKAESMMAQLIQ</sequence>
<feature type="short sequence motif" description="Histidine triad motif" evidence="2 3">
    <location>
        <begin position="98"/>
        <end position="102"/>
    </location>
</feature>
<dbReference type="InterPro" id="IPR011146">
    <property type="entry name" value="HIT-like"/>
</dbReference>
<evidence type="ECO:0000256" key="3">
    <source>
        <dbReference type="PROSITE-ProRule" id="PRU00464"/>
    </source>
</evidence>
<dbReference type="PANTHER" id="PTHR23089">
    <property type="entry name" value="HISTIDINE TRIAD HIT PROTEIN"/>
    <property type="match status" value="1"/>
</dbReference>
<dbReference type="GO" id="GO:0003824">
    <property type="term" value="F:catalytic activity"/>
    <property type="evidence" value="ECO:0007669"/>
    <property type="project" value="InterPro"/>
</dbReference>
<dbReference type="EMBL" id="CP041730">
    <property type="protein sequence ID" value="QDQ26487.1"/>
    <property type="molecule type" value="Genomic_DNA"/>
</dbReference>
<dbReference type="InterPro" id="IPR019808">
    <property type="entry name" value="Histidine_triad_CS"/>
</dbReference>
<evidence type="ECO:0000313" key="6">
    <source>
        <dbReference type="Proteomes" id="UP000317550"/>
    </source>
</evidence>
<dbReference type="Proteomes" id="UP000317550">
    <property type="component" value="Chromosome"/>
</dbReference>
<evidence type="ECO:0000259" key="4">
    <source>
        <dbReference type="PROSITE" id="PS51084"/>
    </source>
</evidence>
<feature type="active site" description="Tele-AMP-histidine intermediate" evidence="1">
    <location>
        <position position="100"/>
    </location>
</feature>
<reference evidence="6" key="1">
    <citation type="submission" date="2019-07" db="EMBL/GenBank/DDBJ databases">
        <title>Chitinimonas sp. nov., isolated from Ny-Alesund, arctica soil.</title>
        <authorList>
            <person name="Xu Q."/>
            <person name="Peng F."/>
        </authorList>
    </citation>
    <scope>NUCLEOTIDE SEQUENCE [LARGE SCALE GENOMIC DNA]</scope>
    <source>
        <strain evidence="6">R3-44</strain>
    </source>
</reference>
<dbReference type="RefSeq" id="WP_144277881.1">
    <property type="nucleotide sequence ID" value="NZ_CP041730.1"/>
</dbReference>
<dbReference type="InterPro" id="IPR001310">
    <property type="entry name" value="Histidine_triad_HIT"/>
</dbReference>
<proteinExistence type="predicted"/>
<dbReference type="PROSITE" id="PS00892">
    <property type="entry name" value="HIT_1"/>
    <property type="match status" value="1"/>
</dbReference>